<evidence type="ECO:0000256" key="1">
    <source>
        <dbReference type="ARBA" id="ARBA00001231"/>
    </source>
</evidence>
<dbReference type="OrthoDB" id="9786661at2"/>
<feature type="active site" description="Nucleophile" evidence="11">
    <location>
        <position position="252"/>
    </location>
</feature>
<dbReference type="GO" id="GO:0051301">
    <property type="term" value="P:cell division"/>
    <property type="evidence" value="ECO:0007669"/>
    <property type="project" value="UniProtKB-KW"/>
</dbReference>
<dbReference type="InterPro" id="IPR017853">
    <property type="entry name" value="GH"/>
</dbReference>
<proteinExistence type="inferred from homology"/>
<feature type="binding site" evidence="11">
    <location>
        <begin position="168"/>
        <end position="169"/>
    </location>
    <ligand>
        <name>substrate</name>
    </ligand>
</feature>
<keyword evidence="5 11" id="KW-0133">Cell shape</keyword>
<gene>
    <name evidence="11" type="primary">nagZ</name>
    <name evidence="13" type="ORF">SAMN05421721_10288</name>
</gene>
<accession>A0A1I4PP99</accession>
<dbReference type="PANTHER" id="PTHR30480">
    <property type="entry name" value="BETA-HEXOSAMINIDASE-RELATED"/>
    <property type="match status" value="1"/>
</dbReference>
<comment type="function">
    <text evidence="11">Plays a role in peptidoglycan recycling by cleaving the terminal beta-1,4-linked N-acetylglucosamine (GlcNAc) from peptide-linked peptidoglycan fragments, giving rise to free GlcNAc, anhydro-N-acetylmuramic acid and anhydro-N-acetylmuramic acid-linked peptides.</text>
</comment>
<feature type="binding site" evidence="11">
    <location>
        <position position="72"/>
    </location>
    <ligand>
        <name>substrate</name>
    </ligand>
</feature>
<keyword evidence="8 11" id="KW-0131">Cell cycle</keyword>
<dbReference type="EMBL" id="FOUO01000002">
    <property type="protein sequence ID" value="SFM29303.1"/>
    <property type="molecule type" value="Genomic_DNA"/>
</dbReference>
<evidence type="ECO:0000256" key="10">
    <source>
        <dbReference type="ARBA" id="ARBA00037880"/>
    </source>
</evidence>
<feature type="site" description="Important for catalytic activity" evidence="11">
    <location>
        <position position="179"/>
    </location>
</feature>
<evidence type="ECO:0000256" key="3">
    <source>
        <dbReference type="ARBA" id="ARBA00022618"/>
    </source>
</evidence>
<dbReference type="GO" id="GO:0009252">
    <property type="term" value="P:peptidoglycan biosynthetic process"/>
    <property type="evidence" value="ECO:0007669"/>
    <property type="project" value="UniProtKB-KW"/>
</dbReference>
<dbReference type="Proteomes" id="UP000199556">
    <property type="component" value="Unassembled WGS sequence"/>
</dbReference>
<evidence type="ECO:0000313" key="14">
    <source>
        <dbReference type="Proteomes" id="UP000199556"/>
    </source>
</evidence>
<comment type="subcellular location">
    <subcellularLocation>
        <location evidence="11">Cytoplasm</location>
    </subcellularLocation>
</comment>
<comment type="similarity">
    <text evidence="11">Belongs to the glycosyl hydrolase 3 family. NagZ subfamily.</text>
</comment>
<keyword evidence="14" id="KW-1185">Reference proteome</keyword>
<dbReference type="InterPro" id="IPR022956">
    <property type="entry name" value="Beta_hexosaminidase_bac"/>
</dbReference>
<dbReference type="InterPro" id="IPR001764">
    <property type="entry name" value="Glyco_hydro_3_N"/>
</dbReference>
<dbReference type="AlphaFoldDB" id="A0A1I4PP99"/>
<evidence type="ECO:0000259" key="12">
    <source>
        <dbReference type="Pfam" id="PF00933"/>
    </source>
</evidence>
<dbReference type="EC" id="3.2.1.52" evidence="11"/>
<dbReference type="UniPathway" id="UPA00544"/>
<evidence type="ECO:0000256" key="7">
    <source>
        <dbReference type="ARBA" id="ARBA00023295"/>
    </source>
</evidence>
<dbReference type="InterPro" id="IPR036962">
    <property type="entry name" value="Glyco_hydro_3_N_sf"/>
</dbReference>
<dbReference type="STRING" id="195064.SAMN05421721_10288"/>
<keyword evidence="4 11" id="KW-0378">Hydrolase</keyword>
<keyword evidence="3 11" id="KW-0132">Cell division</keyword>
<dbReference type="GO" id="GO:0005737">
    <property type="term" value="C:cytoplasm"/>
    <property type="evidence" value="ECO:0007669"/>
    <property type="project" value="UniProtKB-SubCell"/>
</dbReference>
<keyword evidence="6 11" id="KW-0573">Peptidoglycan synthesis</keyword>
<evidence type="ECO:0000256" key="6">
    <source>
        <dbReference type="ARBA" id="ARBA00022984"/>
    </source>
</evidence>
<feature type="active site" description="Proton donor/acceptor" evidence="11">
    <location>
        <position position="181"/>
    </location>
</feature>
<dbReference type="HAMAP" id="MF_00364">
    <property type="entry name" value="NagZ"/>
    <property type="match status" value="1"/>
</dbReference>
<evidence type="ECO:0000256" key="11">
    <source>
        <dbReference type="HAMAP-Rule" id="MF_00364"/>
    </source>
</evidence>
<dbReference type="FunFam" id="3.20.20.300:FF:000001">
    <property type="entry name" value="Beta-hexosaminidase"/>
    <property type="match status" value="1"/>
</dbReference>
<feature type="binding site" evidence="11">
    <location>
        <position position="64"/>
    </location>
    <ligand>
        <name>substrate</name>
    </ligand>
</feature>
<evidence type="ECO:0000256" key="2">
    <source>
        <dbReference type="ARBA" id="ARBA00022490"/>
    </source>
</evidence>
<dbReference type="Gene3D" id="3.20.20.300">
    <property type="entry name" value="Glycoside hydrolase, family 3, N-terminal domain"/>
    <property type="match status" value="1"/>
</dbReference>
<comment type="catalytic activity">
    <reaction evidence="1 11">
        <text>Hydrolysis of terminal non-reducing N-acetyl-D-hexosamine residues in N-acetyl-beta-D-hexosaminides.</text>
        <dbReference type="EC" id="3.2.1.52"/>
    </reaction>
</comment>
<evidence type="ECO:0000313" key="13">
    <source>
        <dbReference type="EMBL" id="SFM29303.1"/>
    </source>
</evidence>
<feature type="domain" description="Glycoside hydrolase family 3 N-terminal" evidence="12">
    <location>
        <begin position="14"/>
        <end position="297"/>
    </location>
</feature>
<organism evidence="13 14">
    <name type="scientific">Ectothiorhodospira mobilis</name>
    <dbReference type="NCBI Taxonomy" id="195064"/>
    <lineage>
        <taxon>Bacteria</taxon>
        <taxon>Pseudomonadati</taxon>
        <taxon>Pseudomonadota</taxon>
        <taxon>Gammaproteobacteria</taxon>
        <taxon>Chromatiales</taxon>
        <taxon>Ectothiorhodospiraceae</taxon>
        <taxon>Ectothiorhodospira</taxon>
    </lineage>
</organism>
<dbReference type="Pfam" id="PF00933">
    <property type="entry name" value="Glyco_hydro_3"/>
    <property type="match status" value="1"/>
</dbReference>
<keyword evidence="7 11" id="KW-0326">Glycosidase</keyword>
<feature type="binding site" evidence="11">
    <location>
        <position position="138"/>
    </location>
    <ligand>
        <name>substrate</name>
    </ligand>
</feature>
<dbReference type="RefSeq" id="WP_090483505.1">
    <property type="nucleotide sequence ID" value="NZ_FOUO01000002.1"/>
</dbReference>
<reference evidence="13 14" key="1">
    <citation type="submission" date="2016-10" db="EMBL/GenBank/DDBJ databases">
        <authorList>
            <person name="de Groot N.N."/>
        </authorList>
    </citation>
    <scope>NUCLEOTIDE SEQUENCE [LARGE SCALE GENOMIC DNA]</scope>
    <source>
        <strain evidence="13 14">DSM 4180</strain>
    </source>
</reference>
<comment type="pathway">
    <text evidence="10 11">Cell wall biogenesis; peptidoglycan recycling.</text>
</comment>
<dbReference type="GO" id="GO:0005975">
    <property type="term" value="P:carbohydrate metabolic process"/>
    <property type="evidence" value="ECO:0007669"/>
    <property type="project" value="InterPro"/>
</dbReference>
<sequence length="349" mass="38250">MPLGPVMLDLEGTALTQRERRLLCHPQVGGVLLFTRNYDSPEQLRELVREIHALRDPHLLVAVDHEGGRVQRFREGFTHLPPMARLGALYDRDPVRARRVTRLLGWLMAAELRSLGVDFSFAPVLDLGRGVSGVIGDRAFHRAPEAVADLGQQWVNGMRAAGMEAVGKHFPGHGGVRADSHLELPVDERPLESILHGDLQPFERLAANGIAGIMPAHVVYTHADPLPAGFSRHWLQQVLRRRLNFRGAVFSDDLSMAAAAQLGDYGQRARRALAAGCDMVLVCNHPQGAEQALQALEGYDDPVAMARLARMHGRGTLTPEALHADAHWQQAVTACRALGGEEGNLEMPV</sequence>
<dbReference type="GO" id="GO:0008360">
    <property type="term" value="P:regulation of cell shape"/>
    <property type="evidence" value="ECO:0007669"/>
    <property type="project" value="UniProtKB-KW"/>
</dbReference>
<dbReference type="GO" id="GO:0009254">
    <property type="term" value="P:peptidoglycan turnover"/>
    <property type="evidence" value="ECO:0007669"/>
    <property type="project" value="UniProtKB-UniRule"/>
</dbReference>
<evidence type="ECO:0000256" key="5">
    <source>
        <dbReference type="ARBA" id="ARBA00022960"/>
    </source>
</evidence>
<protein>
    <recommendedName>
        <fullName evidence="11">Beta-hexosaminidase</fullName>
        <ecNumber evidence="11">3.2.1.52</ecNumber>
    </recommendedName>
    <alternativeName>
        <fullName evidence="11">Beta-N-acetylhexosaminidase</fullName>
    </alternativeName>
    <alternativeName>
        <fullName evidence="11">N-acetyl-beta-glucosaminidase</fullName>
    </alternativeName>
</protein>
<name>A0A1I4PP99_ECTMO</name>
<dbReference type="InterPro" id="IPR050226">
    <property type="entry name" value="NagZ_Beta-hexosaminidase"/>
</dbReference>
<dbReference type="GO" id="GO:0071555">
    <property type="term" value="P:cell wall organization"/>
    <property type="evidence" value="ECO:0007669"/>
    <property type="project" value="UniProtKB-KW"/>
</dbReference>
<dbReference type="GO" id="GO:0004563">
    <property type="term" value="F:beta-N-acetylhexosaminidase activity"/>
    <property type="evidence" value="ECO:0007669"/>
    <property type="project" value="UniProtKB-UniRule"/>
</dbReference>
<keyword evidence="2 11" id="KW-0963">Cytoplasm</keyword>
<evidence type="ECO:0000256" key="9">
    <source>
        <dbReference type="ARBA" id="ARBA00023316"/>
    </source>
</evidence>
<dbReference type="NCBIfam" id="NF003740">
    <property type="entry name" value="PRK05337.1"/>
    <property type="match status" value="1"/>
</dbReference>
<evidence type="ECO:0000256" key="4">
    <source>
        <dbReference type="ARBA" id="ARBA00022801"/>
    </source>
</evidence>
<evidence type="ECO:0000256" key="8">
    <source>
        <dbReference type="ARBA" id="ARBA00023306"/>
    </source>
</evidence>
<dbReference type="SUPFAM" id="SSF51445">
    <property type="entry name" value="(Trans)glycosidases"/>
    <property type="match status" value="1"/>
</dbReference>
<dbReference type="PANTHER" id="PTHR30480:SF13">
    <property type="entry name" value="BETA-HEXOSAMINIDASE"/>
    <property type="match status" value="1"/>
</dbReference>
<keyword evidence="9 11" id="KW-0961">Cell wall biogenesis/degradation</keyword>